<dbReference type="FunFam" id="3.20.20.70:FF:000004">
    <property type="entry name" value="Ribulose-phosphate 3-epimerase"/>
    <property type="match status" value="1"/>
</dbReference>
<dbReference type="Proteomes" id="UP000662074">
    <property type="component" value="Unassembled WGS sequence"/>
</dbReference>
<keyword evidence="13" id="KW-0862">Zinc</keyword>
<protein>
    <recommendedName>
        <fullName evidence="7 10">Ribulose-phosphate 3-epimerase</fullName>
        <ecNumber evidence="7 10">5.1.3.1</ecNumber>
    </recommendedName>
</protein>
<dbReference type="CDD" id="cd00429">
    <property type="entry name" value="RPE"/>
    <property type="match status" value="1"/>
</dbReference>
<accession>A0A917N1F4</accession>
<comment type="cofactor">
    <cofactor evidence="4">
        <name>Zn(2+)</name>
        <dbReference type="ChEBI" id="CHEBI:29105"/>
    </cofactor>
</comment>
<dbReference type="InterPro" id="IPR026019">
    <property type="entry name" value="Ribul_P_3_epim"/>
</dbReference>
<feature type="active site" description="Proton acceptor" evidence="10 12">
    <location>
        <position position="41"/>
    </location>
</feature>
<comment type="cofactor">
    <cofactor evidence="3">
        <name>Co(2+)</name>
        <dbReference type="ChEBI" id="CHEBI:48828"/>
    </cofactor>
</comment>
<reference evidence="15" key="2">
    <citation type="submission" date="2020-09" db="EMBL/GenBank/DDBJ databases">
        <authorList>
            <person name="Sun Q."/>
            <person name="Sedlacek I."/>
        </authorList>
    </citation>
    <scope>NUCLEOTIDE SEQUENCE</scope>
    <source>
        <strain evidence="15">CCM 8711</strain>
    </source>
</reference>
<dbReference type="NCBIfam" id="NF004076">
    <property type="entry name" value="PRK05581.1-4"/>
    <property type="match status" value="1"/>
</dbReference>
<comment type="catalytic activity">
    <reaction evidence="1 10 11">
        <text>D-ribulose 5-phosphate = D-xylulose 5-phosphate</text>
        <dbReference type="Rhea" id="RHEA:13677"/>
        <dbReference type="ChEBI" id="CHEBI:57737"/>
        <dbReference type="ChEBI" id="CHEBI:58121"/>
        <dbReference type="EC" id="5.1.3.1"/>
    </reaction>
</comment>
<reference evidence="15" key="1">
    <citation type="journal article" date="2014" name="Int. J. Syst. Evol. Microbiol.">
        <title>Complete genome sequence of Corynebacterium casei LMG S-19264T (=DSM 44701T), isolated from a smear-ripened cheese.</title>
        <authorList>
            <consortium name="US DOE Joint Genome Institute (JGI-PGF)"/>
            <person name="Walter F."/>
            <person name="Albersmeier A."/>
            <person name="Kalinowski J."/>
            <person name="Ruckert C."/>
        </authorList>
    </citation>
    <scope>NUCLEOTIDE SEQUENCE</scope>
    <source>
        <strain evidence="15">CCM 8711</strain>
    </source>
</reference>
<evidence type="ECO:0000256" key="5">
    <source>
        <dbReference type="ARBA" id="ARBA00001954"/>
    </source>
</evidence>
<dbReference type="GO" id="GO:0004750">
    <property type="term" value="F:D-ribulose-phosphate 3-epimerase activity"/>
    <property type="evidence" value="ECO:0007669"/>
    <property type="project" value="UniProtKB-UniRule"/>
</dbReference>
<evidence type="ECO:0000313" key="16">
    <source>
        <dbReference type="Proteomes" id="UP000662074"/>
    </source>
</evidence>
<feature type="binding site" evidence="10 13">
    <location>
        <position position="181"/>
    </location>
    <ligand>
        <name>a divalent metal cation</name>
        <dbReference type="ChEBI" id="CHEBI:60240"/>
    </ligand>
</feature>
<evidence type="ECO:0000256" key="8">
    <source>
        <dbReference type="ARBA" id="ARBA00022723"/>
    </source>
</evidence>
<dbReference type="GO" id="GO:0019323">
    <property type="term" value="P:pentose catabolic process"/>
    <property type="evidence" value="ECO:0007669"/>
    <property type="project" value="UniProtKB-UniRule"/>
</dbReference>
<evidence type="ECO:0000256" key="11">
    <source>
        <dbReference type="PIRNR" id="PIRNR001461"/>
    </source>
</evidence>
<evidence type="ECO:0000256" key="10">
    <source>
        <dbReference type="HAMAP-Rule" id="MF_02227"/>
    </source>
</evidence>
<keyword evidence="10 11" id="KW-0119">Carbohydrate metabolism</keyword>
<proteinExistence type="inferred from homology"/>
<evidence type="ECO:0000256" key="7">
    <source>
        <dbReference type="ARBA" id="ARBA00013188"/>
    </source>
</evidence>
<feature type="binding site" evidence="10 14">
    <location>
        <position position="14"/>
    </location>
    <ligand>
        <name>substrate</name>
    </ligand>
</feature>
<dbReference type="GO" id="GO:0005737">
    <property type="term" value="C:cytoplasm"/>
    <property type="evidence" value="ECO:0007669"/>
    <property type="project" value="UniProtKB-ARBA"/>
</dbReference>
<keyword evidence="16" id="KW-1185">Reference proteome</keyword>
<comment type="caution">
    <text evidence="10">Lacks conserved residue(s) required for the propagation of feature annotation.</text>
</comment>
<dbReference type="Pfam" id="PF00834">
    <property type="entry name" value="Ribul_P_3_epim"/>
    <property type="match status" value="1"/>
</dbReference>
<dbReference type="HAMAP" id="MF_02227">
    <property type="entry name" value="RPE"/>
    <property type="match status" value="1"/>
</dbReference>
<sequence>MPIFGGMKHLIAPSILAADFANLQRDIEMLNQSEADWIHVDIMDGLFVPNISFGFPVVEAVNKYATKPLDVHLMITDPDRYLKNFADAGAAHITVHYEACTHLHRTIQAIKELGCKAGVALNPHTPVALLEDIIADVDLVLIMSVNPGFGGQKFIQNTYKKIEQLKTLSASQNPDLFIEVDGGVNIGNTPQLIQAGANALVAGNFVFSSGNPLATIKELKQI</sequence>
<evidence type="ECO:0000256" key="6">
    <source>
        <dbReference type="ARBA" id="ARBA00009541"/>
    </source>
</evidence>
<dbReference type="SUPFAM" id="SSF51366">
    <property type="entry name" value="Ribulose-phoshate binding barrel"/>
    <property type="match status" value="1"/>
</dbReference>
<comment type="caution">
    <text evidence="15">The sequence shown here is derived from an EMBL/GenBank/DDBJ whole genome shotgun (WGS) entry which is preliminary data.</text>
</comment>
<evidence type="ECO:0000256" key="12">
    <source>
        <dbReference type="PIRSR" id="PIRSR001461-1"/>
    </source>
</evidence>
<dbReference type="GO" id="GO:0046872">
    <property type="term" value="F:metal ion binding"/>
    <property type="evidence" value="ECO:0007669"/>
    <property type="project" value="UniProtKB-UniRule"/>
</dbReference>
<comment type="cofactor">
    <cofactor evidence="5">
        <name>Fe(2+)</name>
        <dbReference type="ChEBI" id="CHEBI:29033"/>
    </cofactor>
</comment>
<dbReference type="NCBIfam" id="TIGR01163">
    <property type="entry name" value="rpe"/>
    <property type="match status" value="1"/>
</dbReference>
<feature type="binding site" evidence="10 14">
    <location>
        <begin position="148"/>
        <end position="151"/>
    </location>
    <ligand>
        <name>substrate</name>
    </ligand>
</feature>
<dbReference type="PROSITE" id="PS01086">
    <property type="entry name" value="RIBUL_P_3_EPIMER_2"/>
    <property type="match status" value="1"/>
</dbReference>
<keyword evidence="9 10" id="KW-0413">Isomerase</keyword>
<name>A0A917N1F4_9SPHI</name>
<feature type="active site" description="Proton donor" evidence="10 12">
    <location>
        <position position="181"/>
    </location>
</feature>
<feature type="binding site" evidence="10 13">
    <location>
        <position position="41"/>
    </location>
    <ligand>
        <name>a divalent metal cation</name>
        <dbReference type="ChEBI" id="CHEBI:60240"/>
    </ligand>
</feature>
<dbReference type="PROSITE" id="PS01085">
    <property type="entry name" value="RIBUL_P_3_EPIMER_1"/>
    <property type="match status" value="1"/>
</dbReference>
<keyword evidence="8 10" id="KW-0479">Metal-binding</keyword>
<comment type="function">
    <text evidence="10">Catalyzes the reversible epimerization of D-ribulose 5-phosphate to D-xylulose 5-phosphate.</text>
</comment>
<feature type="binding site" evidence="14">
    <location>
        <position position="183"/>
    </location>
    <ligand>
        <name>substrate</name>
    </ligand>
</feature>
<dbReference type="InterPro" id="IPR013785">
    <property type="entry name" value="Aldolase_TIM"/>
</dbReference>
<feature type="binding site" evidence="10">
    <location>
        <begin position="181"/>
        <end position="183"/>
    </location>
    <ligand>
        <name>substrate</name>
    </ligand>
</feature>
<evidence type="ECO:0000256" key="1">
    <source>
        <dbReference type="ARBA" id="ARBA00001782"/>
    </source>
</evidence>
<feature type="binding site" evidence="10 14">
    <location>
        <position position="72"/>
    </location>
    <ligand>
        <name>substrate</name>
    </ligand>
</feature>
<evidence type="ECO:0000256" key="3">
    <source>
        <dbReference type="ARBA" id="ARBA00001941"/>
    </source>
</evidence>
<comment type="cofactor">
    <cofactor evidence="2">
        <name>Mn(2+)</name>
        <dbReference type="ChEBI" id="CHEBI:29035"/>
    </cofactor>
</comment>
<dbReference type="InterPro" id="IPR000056">
    <property type="entry name" value="Ribul_P_3_epim-like"/>
</dbReference>
<feature type="binding site" evidence="10 13">
    <location>
        <position position="72"/>
    </location>
    <ligand>
        <name>a divalent metal cation</name>
        <dbReference type="ChEBI" id="CHEBI:60240"/>
    </ligand>
</feature>
<dbReference type="EMBL" id="BMDO01000001">
    <property type="protein sequence ID" value="GGI48922.1"/>
    <property type="molecule type" value="Genomic_DNA"/>
</dbReference>
<comment type="pathway">
    <text evidence="10">Carbohydrate degradation.</text>
</comment>
<organism evidence="15 16">
    <name type="scientific">Mucilaginibacter galii</name>
    <dbReference type="NCBI Taxonomy" id="2005073"/>
    <lineage>
        <taxon>Bacteria</taxon>
        <taxon>Pseudomonadati</taxon>
        <taxon>Bacteroidota</taxon>
        <taxon>Sphingobacteriia</taxon>
        <taxon>Sphingobacteriales</taxon>
        <taxon>Sphingobacteriaceae</taxon>
        <taxon>Mucilaginibacter</taxon>
    </lineage>
</organism>
<dbReference type="PANTHER" id="PTHR11749">
    <property type="entry name" value="RIBULOSE-5-PHOSPHATE-3-EPIMERASE"/>
    <property type="match status" value="1"/>
</dbReference>
<evidence type="ECO:0000256" key="4">
    <source>
        <dbReference type="ARBA" id="ARBA00001947"/>
    </source>
</evidence>
<dbReference type="PIRSF" id="PIRSF001461">
    <property type="entry name" value="RPE"/>
    <property type="match status" value="1"/>
</dbReference>
<feature type="binding site" evidence="10 13">
    <location>
        <position position="39"/>
    </location>
    <ligand>
        <name>a divalent metal cation</name>
        <dbReference type="ChEBI" id="CHEBI:60240"/>
    </ligand>
</feature>
<evidence type="ECO:0000256" key="2">
    <source>
        <dbReference type="ARBA" id="ARBA00001936"/>
    </source>
</evidence>
<evidence type="ECO:0000256" key="14">
    <source>
        <dbReference type="PIRSR" id="PIRSR001461-3"/>
    </source>
</evidence>
<dbReference type="EC" id="5.1.3.1" evidence="7 10"/>
<gene>
    <name evidence="10 15" type="primary">rpe</name>
    <name evidence="15" type="ORF">GCM10011425_01340</name>
</gene>
<dbReference type="Gene3D" id="3.20.20.70">
    <property type="entry name" value="Aldolase class I"/>
    <property type="match status" value="1"/>
</dbReference>
<comment type="cofactor">
    <cofactor evidence="10 13">
        <name>a divalent metal cation</name>
        <dbReference type="ChEBI" id="CHEBI:60240"/>
    </cofactor>
    <text evidence="10 13">Binds 1 divalent metal cation per subunit.</text>
</comment>
<dbReference type="GO" id="GO:0006098">
    <property type="term" value="P:pentose-phosphate shunt"/>
    <property type="evidence" value="ECO:0007669"/>
    <property type="project" value="UniProtKB-UniRule"/>
</dbReference>
<keyword evidence="13" id="KW-0170">Cobalt</keyword>
<evidence type="ECO:0000313" key="15">
    <source>
        <dbReference type="EMBL" id="GGI48922.1"/>
    </source>
</evidence>
<dbReference type="InterPro" id="IPR011060">
    <property type="entry name" value="RibuloseP-bd_barrel"/>
</dbReference>
<dbReference type="AlphaFoldDB" id="A0A917N1F4"/>
<keyword evidence="13" id="KW-0464">Manganese</keyword>
<evidence type="ECO:0000256" key="9">
    <source>
        <dbReference type="ARBA" id="ARBA00023235"/>
    </source>
</evidence>
<evidence type="ECO:0000256" key="13">
    <source>
        <dbReference type="PIRSR" id="PIRSR001461-2"/>
    </source>
</evidence>
<comment type="similarity">
    <text evidence="6 10 11">Belongs to the ribulose-phosphate 3-epimerase family.</text>
</comment>